<dbReference type="InterPro" id="IPR007492">
    <property type="entry name" value="LytTR_DNA-bd_dom"/>
</dbReference>
<comment type="function">
    <text evidence="2">May play the central regulatory role in sporulation. It may be an element of the effector pathway responsible for the activation of sporulation genes in response to nutritional stress. Spo0A may act in concert with spo0H (a sigma factor) to control the expression of some genes that are critical to the sporulation process.</text>
</comment>
<dbReference type="Proteomes" id="UP000237947">
    <property type="component" value="Chromosome"/>
</dbReference>
<evidence type="ECO:0000313" key="6">
    <source>
        <dbReference type="EMBL" id="AVM42486.1"/>
    </source>
</evidence>
<feature type="domain" description="Response regulatory" evidence="4">
    <location>
        <begin position="3"/>
        <end position="120"/>
    </location>
</feature>
<dbReference type="PANTHER" id="PTHR37299:SF1">
    <property type="entry name" value="STAGE 0 SPORULATION PROTEIN A HOMOLOG"/>
    <property type="match status" value="1"/>
</dbReference>
<feature type="domain" description="HTH LytTR-type" evidence="5">
    <location>
        <begin position="131"/>
        <end position="230"/>
    </location>
</feature>
<name>A0A2S0KN76_9FIRM</name>
<keyword evidence="7" id="KW-1185">Reference proteome</keyword>
<dbReference type="GO" id="GO:0003677">
    <property type="term" value="F:DNA binding"/>
    <property type="evidence" value="ECO:0007669"/>
    <property type="project" value="InterPro"/>
</dbReference>
<dbReference type="SMART" id="SM00448">
    <property type="entry name" value="REC"/>
    <property type="match status" value="1"/>
</dbReference>
<evidence type="ECO:0000259" key="4">
    <source>
        <dbReference type="PROSITE" id="PS50110"/>
    </source>
</evidence>
<evidence type="ECO:0000256" key="2">
    <source>
        <dbReference type="ARBA" id="ARBA00024867"/>
    </source>
</evidence>
<dbReference type="PANTHER" id="PTHR37299">
    <property type="entry name" value="TRANSCRIPTIONAL REGULATOR-RELATED"/>
    <property type="match status" value="1"/>
</dbReference>
<dbReference type="Gene3D" id="2.40.50.1020">
    <property type="entry name" value="LytTr DNA-binding domain"/>
    <property type="match status" value="1"/>
</dbReference>
<gene>
    <name evidence="6" type="ORF">C5Q98_04300</name>
</gene>
<feature type="modified residue" description="4-aspartylphosphate" evidence="3">
    <location>
        <position position="57"/>
    </location>
</feature>
<dbReference type="Pfam" id="PF04397">
    <property type="entry name" value="LytTR"/>
    <property type="match status" value="1"/>
</dbReference>
<organism evidence="6 7">
    <name type="scientific">Fastidiosipila sanguinis</name>
    <dbReference type="NCBI Taxonomy" id="236753"/>
    <lineage>
        <taxon>Bacteria</taxon>
        <taxon>Bacillati</taxon>
        <taxon>Bacillota</taxon>
        <taxon>Clostridia</taxon>
        <taxon>Eubacteriales</taxon>
        <taxon>Oscillospiraceae</taxon>
        <taxon>Fastidiosipila</taxon>
    </lineage>
</organism>
<dbReference type="AlphaFoldDB" id="A0A2S0KN76"/>
<dbReference type="KEGG" id="fsa:C5Q98_04300"/>
<protein>
    <recommendedName>
        <fullName evidence="1">Stage 0 sporulation protein A homolog</fullName>
    </recommendedName>
</protein>
<evidence type="ECO:0000256" key="1">
    <source>
        <dbReference type="ARBA" id="ARBA00018672"/>
    </source>
</evidence>
<evidence type="ECO:0000313" key="7">
    <source>
        <dbReference type="Proteomes" id="UP000237947"/>
    </source>
</evidence>
<dbReference type="EMBL" id="CP027226">
    <property type="protein sequence ID" value="AVM42486.1"/>
    <property type="molecule type" value="Genomic_DNA"/>
</dbReference>
<dbReference type="GO" id="GO:0000156">
    <property type="term" value="F:phosphorelay response regulator activity"/>
    <property type="evidence" value="ECO:0007669"/>
    <property type="project" value="InterPro"/>
</dbReference>
<dbReference type="Pfam" id="PF00072">
    <property type="entry name" value="Response_reg"/>
    <property type="match status" value="1"/>
</dbReference>
<proteinExistence type="predicted"/>
<dbReference type="InterPro" id="IPR046947">
    <property type="entry name" value="LytR-like"/>
</dbReference>
<dbReference type="SUPFAM" id="SSF52172">
    <property type="entry name" value="CheY-like"/>
    <property type="match status" value="1"/>
</dbReference>
<dbReference type="InterPro" id="IPR001789">
    <property type="entry name" value="Sig_transdc_resp-reg_receiver"/>
</dbReference>
<evidence type="ECO:0000259" key="5">
    <source>
        <dbReference type="PROSITE" id="PS50930"/>
    </source>
</evidence>
<evidence type="ECO:0000256" key="3">
    <source>
        <dbReference type="PROSITE-ProRule" id="PRU00169"/>
    </source>
</evidence>
<dbReference type="SMART" id="SM00850">
    <property type="entry name" value="LytTR"/>
    <property type="match status" value="1"/>
</dbReference>
<sequence>MYYIGICDDDPLELSRLKSYLLELKDENMPVDVKVFDNGYNLVNAHKFKNFHLIFLDLLMDPISGLKTAELIRQIDPLVNIIFVTVTDEYAVDGYKVDALRYLLKPVDKNELLKIVKPILVDSKKFNNKIFTFSNTDGAHRIKLSEILYFESSLKKINLVTKKETFSFYGKISEIESELQDEFSIRVHKSFIVNLRYVTQVNATSLTLDDNTEIPVSKYRYKEIMEKFMDLVSQN</sequence>
<dbReference type="PROSITE" id="PS50110">
    <property type="entry name" value="RESPONSE_REGULATORY"/>
    <property type="match status" value="1"/>
</dbReference>
<dbReference type="InterPro" id="IPR011006">
    <property type="entry name" value="CheY-like_superfamily"/>
</dbReference>
<dbReference type="PROSITE" id="PS50930">
    <property type="entry name" value="HTH_LYTTR"/>
    <property type="match status" value="1"/>
</dbReference>
<keyword evidence="3" id="KW-0597">Phosphoprotein</keyword>
<accession>A0A2S0KN76</accession>
<dbReference type="Gene3D" id="3.40.50.2300">
    <property type="match status" value="1"/>
</dbReference>
<reference evidence="7" key="1">
    <citation type="submission" date="2018-02" db="EMBL/GenBank/DDBJ databases">
        <authorList>
            <person name="Holder M.E."/>
            <person name="Ajami N.J."/>
            <person name="Petrosino J.F."/>
        </authorList>
    </citation>
    <scope>NUCLEOTIDE SEQUENCE [LARGE SCALE GENOMIC DNA]</scope>
    <source>
        <strain evidence="7">CCUG 47711</strain>
    </source>
</reference>